<keyword evidence="2" id="KW-1185">Reference proteome</keyword>
<dbReference type="RefSeq" id="WP_164030103.1">
    <property type="nucleotide sequence ID" value="NZ_JAABOQ010000002.1"/>
</dbReference>
<dbReference type="SUPFAM" id="SSF53756">
    <property type="entry name" value="UDP-Glycosyltransferase/glycogen phosphorylase"/>
    <property type="match status" value="1"/>
</dbReference>
<accession>A0A6M0CFP1</accession>
<evidence type="ECO:0000313" key="1">
    <source>
        <dbReference type="EMBL" id="NER16696.1"/>
    </source>
</evidence>
<dbReference type="AlphaFoldDB" id="A0A6M0CFP1"/>
<dbReference type="GO" id="GO:0016740">
    <property type="term" value="F:transferase activity"/>
    <property type="evidence" value="ECO:0007669"/>
    <property type="project" value="UniProtKB-KW"/>
</dbReference>
<dbReference type="EMBL" id="JAABOQ010000002">
    <property type="protein sequence ID" value="NER16696.1"/>
    <property type="molecule type" value="Genomic_DNA"/>
</dbReference>
<name>A0A6M0CFP1_9FLAO</name>
<sequence>MNKRVLILTYYWPPAGGPGVQRWLKFATYLQEFNIDTVVFIPENPTYPIIDESMLNEIPKGITVLKHPIFEPYGFAKVLSKKKTSQISSGIIQDKKQSFVERVLLFIRGNFFIPDARKYWVKPSVKFLNTYLKEENIDTVITTGPPHSVHLIGLQLKKKLNIKWLADFRDPWTTIGYHDQLKLTASSQRKHKKLESDVLNNADGLIVTSFQTKNEFEAITQRPISVITNGYEDMEVLDGALDAKFTISHIGSLLSARNPEILWQAIEELIIDDAEFANDVSIQIAGKVSESVIQSMEDYGLVNHIKMLGYVSHQEARKLQVKSQVLLLLEIDSEETKGIIAGKLFEYLSAKRPILAIGPKGADIQKIIEETKSGEFYAHQQKQEIKDAIKKLYKKYKMGTLESESIHIDKYHRRNLTAKLAELL</sequence>
<dbReference type="Proteomes" id="UP000474296">
    <property type="component" value="Unassembled WGS sequence"/>
</dbReference>
<protein>
    <submittedName>
        <fullName evidence="1">Glycosyltransferase</fullName>
    </submittedName>
</protein>
<dbReference type="Pfam" id="PF13692">
    <property type="entry name" value="Glyco_trans_1_4"/>
    <property type="match status" value="1"/>
</dbReference>
<dbReference type="CDD" id="cd03794">
    <property type="entry name" value="GT4_WbuB-like"/>
    <property type="match status" value="1"/>
</dbReference>
<evidence type="ECO:0000313" key="2">
    <source>
        <dbReference type="Proteomes" id="UP000474296"/>
    </source>
</evidence>
<keyword evidence="1" id="KW-0808">Transferase</keyword>
<organism evidence="1 2">
    <name type="scientific">Spongiivirga citrea</name>
    <dbReference type="NCBI Taxonomy" id="1481457"/>
    <lineage>
        <taxon>Bacteria</taxon>
        <taxon>Pseudomonadati</taxon>
        <taxon>Bacteroidota</taxon>
        <taxon>Flavobacteriia</taxon>
        <taxon>Flavobacteriales</taxon>
        <taxon>Flavobacteriaceae</taxon>
        <taxon>Spongiivirga</taxon>
    </lineage>
</organism>
<gene>
    <name evidence="1" type="ORF">GWK10_05705</name>
</gene>
<comment type="caution">
    <text evidence="1">The sequence shown here is derived from an EMBL/GenBank/DDBJ whole genome shotgun (WGS) entry which is preliminary data.</text>
</comment>
<proteinExistence type="predicted"/>
<reference evidence="1 2" key="1">
    <citation type="submission" date="2020-01" db="EMBL/GenBank/DDBJ databases">
        <title>Spongiivirga citrea KCTC 32990T.</title>
        <authorList>
            <person name="Wang G."/>
        </authorList>
    </citation>
    <scope>NUCLEOTIDE SEQUENCE [LARGE SCALE GENOMIC DNA]</scope>
    <source>
        <strain evidence="1 2">KCTC 32990</strain>
    </source>
</reference>
<dbReference type="Gene3D" id="3.40.50.2000">
    <property type="entry name" value="Glycogen Phosphorylase B"/>
    <property type="match status" value="2"/>
</dbReference>